<feature type="compositionally biased region" description="Basic and acidic residues" evidence="3">
    <location>
        <begin position="1109"/>
        <end position="1118"/>
    </location>
</feature>
<dbReference type="GO" id="GO:0048791">
    <property type="term" value="P:calcium ion-regulated exocytosis of neurotransmitter"/>
    <property type="evidence" value="ECO:0007669"/>
    <property type="project" value="TreeGrafter"/>
</dbReference>
<dbReference type="GO" id="GO:0044325">
    <property type="term" value="F:transmembrane transporter binding"/>
    <property type="evidence" value="ECO:0007669"/>
    <property type="project" value="TreeGrafter"/>
</dbReference>
<dbReference type="GO" id="GO:0042391">
    <property type="term" value="P:regulation of membrane potential"/>
    <property type="evidence" value="ECO:0007669"/>
    <property type="project" value="TreeGrafter"/>
</dbReference>
<feature type="compositionally biased region" description="Polar residues" evidence="3">
    <location>
        <begin position="762"/>
        <end position="771"/>
    </location>
</feature>
<dbReference type="Pfam" id="PF00168">
    <property type="entry name" value="C2"/>
    <property type="match status" value="1"/>
</dbReference>
<accession>A0A0V0J914</accession>
<feature type="non-terminal residue" evidence="7">
    <location>
        <position position="1"/>
    </location>
</feature>
<evidence type="ECO:0000313" key="6">
    <source>
        <dbReference type="EMBL" id="JAP44001.1"/>
    </source>
</evidence>
<comment type="subcellular location">
    <subcellularLocation>
        <location evidence="2">Synapse</location>
    </subcellularLocation>
</comment>
<dbReference type="PANTHER" id="PTHR12157">
    <property type="entry name" value="REGULATING SYNAPTIC MEMBRANE EXOCYTOSIS PROTEIN"/>
    <property type="match status" value="1"/>
</dbReference>
<dbReference type="PROSITE" id="PS50004">
    <property type="entry name" value="C2"/>
    <property type="match status" value="1"/>
</dbReference>
<feature type="region of interest" description="Disordered" evidence="3">
    <location>
        <begin position="129"/>
        <end position="248"/>
    </location>
</feature>
<evidence type="ECO:0000256" key="2">
    <source>
        <dbReference type="ARBA" id="ARBA00034103"/>
    </source>
</evidence>
<evidence type="ECO:0000259" key="5">
    <source>
        <dbReference type="PROSITE" id="PS50106"/>
    </source>
</evidence>
<dbReference type="GO" id="GO:0048167">
    <property type="term" value="P:regulation of synaptic plasticity"/>
    <property type="evidence" value="ECO:0007669"/>
    <property type="project" value="TreeGrafter"/>
</dbReference>
<feature type="domain" description="C2" evidence="4">
    <location>
        <begin position="1121"/>
        <end position="1245"/>
    </location>
</feature>
<feature type="domain" description="PDZ" evidence="5">
    <location>
        <begin position="784"/>
        <end position="877"/>
    </location>
</feature>
<evidence type="ECO:0000313" key="7">
    <source>
        <dbReference type="EMBL" id="JAP62320.1"/>
    </source>
</evidence>
<reference evidence="7" key="1">
    <citation type="submission" date="2016-01" db="EMBL/GenBank/DDBJ databases">
        <title>Reference transcriptome for the parasite Schistocephalus solidus: insights into the molecular evolution of parasitism.</title>
        <authorList>
            <person name="Hebert F.O."/>
            <person name="Grambauer S."/>
            <person name="Barber I."/>
            <person name="Landry C.R."/>
            <person name="Aubin-Horth N."/>
        </authorList>
    </citation>
    <scope>NUCLEOTIDE SEQUENCE</scope>
</reference>
<evidence type="ECO:0000256" key="1">
    <source>
        <dbReference type="ARBA" id="ARBA00023018"/>
    </source>
</evidence>
<dbReference type="PROSITE" id="PS50106">
    <property type="entry name" value="PDZ"/>
    <property type="match status" value="1"/>
</dbReference>
<sequence>TVGLLTQRLCATQLTALHLLPTVESSIPWPTTMNMDSIRRRRSQSYVSSGEPSHTYLPLHRSSPRLPDLASNENRTRSYTLSSVSRAANSPRVRQYCDQGNVFPAMWSPPINKSSSACFSPGQSHKISQVNSRISSSRVKEGNAAATGAASRPTGGGSGGGSSLLRPSRYSLGPLERTTYDEYTSGDSGSSTGSQRPRLTDPMQLPRWQQKRQPGEPKSLLNPTVDNSHFQGGETRGMRSTHDYARSSTLPYKRRGSWHVDRRMDSSLADLNSPRSVLEEKWSPRSRWRSFSPDGLTGFLSENPATDASVGRNYISETTLDVTSNVPFYNRQHSLHTKHIKELAKSTEQLSTGFLDTYQGFETSFDTLRANLEAATSESRLLDRQYAKAKPHRYSEIIGSTDRLFGHDMTAERLRRQCEREHRRLLKNLMSDNWEKSLLSVGPSAESSPGAGTAIAAQPAIVPTLSQSYSAEYPIRYPTDNQKPDGYYGSPPKALIANGVVLPVREATVLTAPRTTNQDLTGLQFDAASLEKLLRSPALLQLLNQQNASGGTSGGAGDCPDQSTFTDQVTLAAVAGAAAATAMANAGILGSNEAPSGPTYVEGAYEATNIDWNDPETLLAAYNALAEASGGEEALLKQLTPELAATLLHHQREVSAKLAGEQAFEAQTRATISQTQVTAMQEKVPEEKARAFASDAGSTRTIPVSSYLQNDSQTRHQPKPSFLLEDVSRPAAEKEPYEAQDTMRTNQVTSSNGATAPAPVSGNKNFTSTPKRTVRQTYDFPTKRILLMRNSKDRQAGGNGFGIKIAGGRKRTDGRLGSFIDQVTSGETLSYLHGEISEGDEIIEWNGTVLVDKEASEVQAIVNTPADEAELLVRSNPTPSESSFVRRYPQEYPLHACPHKSPCAADAHRHAKLCPSHNQVPSHMHDATHSCFHQHPHTCQRSLPLHCEMHLCMHKAHMSGLQHPMLGHVCRNDWPDGVPAYPVGANSRSKTTAVIDETHRLPQTQALHCNRLSFPQLSNLENQEPSSPKTPANNGASCVESEASGSPSRSLNAAVSRGRQCGRQNFTTPPTPRPPGTEEAQNIRREPSDAASHHSGGGGNGGGMAGDEPSIHSDSAESRKSFGEIELILTFDDYDQSLTVHVARARGLRAMDLNGLADPFVKLRLHPDPTEDMDLNRQVKYIPNTLEPEWQQTVVFMNCLKRTLKKRVLEVTMWDFDRLKMNDFMGQAIIHLSDKDLLDGQPHWFKLHDLRDIVVPGYRQAGTRSLPPPVTQSEGLKTIKLVKEIRHPQNKLTPKGKVT</sequence>
<gene>
    <name evidence="6" type="primary">PCLO</name>
    <name evidence="7" type="ORF">TR88668</name>
</gene>
<feature type="compositionally biased region" description="Basic and acidic residues" evidence="3">
    <location>
        <begin position="726"/>
        <end position="737"/>
    </location>
</feature>
<dbReference type="PANTHER" id="PTHR12157:SF25">
    <property type="entry name" value="REGULATING SYNAPTIC MEMBRANE EXOCYTOSIS PROTEIN 3"/>
    <property type="match status" value="1"/>
</dbReference>
<keyword evidence="1" id="KW-0770">Synapse</keyword>
<feature type="compositionally biased region" description="Low complexity" evidence="3">
    <location>
        <begin position="185"/>
        <end position="194"/>
    </location>
</feature>
<dbReference type="PRINTS" id="PR00360">
    <property type="entry name" value="C2DOMAIN"/>
</dbReference>
<dbReference type="Gene3D" id="2.60.40.150">
    <property type="entry name" value="C2 domain"/>
    <property type="match status" value="1"/>
</dbReference>
<evidence type="ECO:0000256" key="3">
    <source>
        <dbReference type="SAM" id="MobiDB-lite"/>
    </source>
</evidence>
<feature type="compositionally biased region" description="Polar residues" evidence="3">
    <location>
        <begin position="71"/>
        <end position="86"/>
    </location>
</feature>
<dbReference type="EMBL" id="GEEE01019224">
    <property type="protein sequence ID" value="JAP44001.1"/>
    <property type="molecule type" value="Transcribed_RNA"/>
</dbReference>
<feature type="compositionally biased region" description="Polar residues" evidence="3">
    <location>
        <begin position="742"/>
        <end position="754"/>
    </location>
</feature>
<dbReference type="GO" id="GO:0031267">
    <property type="term" value="F:small GTPase binding"/>
    <property type="evidence" value="ECO:0007669"/>
    <property type="project" value="InterPro"/>
</dbReference>
<dbReference type="SMART" id="SM00228">
    <property type="entry name" value="PDZ"/>
    <property type="match status" value="1"/>
</dbReference>
<name>A0A0V0J914_SCHSO</name>
<feature type="compositionally biased region" description="Polar residues" evidence="3">
    <location>
        <begin position="702"/>
        <end position="712"/>
    </location>
</feature>
<dbReference type="InterPro" id="IPR001478">
    <property type="entry name" value="PDZ"/>
</dbReference>
<feature type="compositionally biased region" description="Gly residues" evidence="3">
    <location>
        <begin position="1095"/>
        <end position="1105"/>
    </location>
</feature>
<dbReference type="InterPro" id="IPR000008">
    <property type="entry name" value="C2_dom"/>
</dbReference>
<feature type="compositionally biased region" description="Polar residues" evidence="3">
    <location>
        <begin position="1043"/>
        <end position="1053"/>
    </location>
</feature>
<dbReference type="Gene3D" id="2.30.42.10">
    <property type="match status" value="1"/>
</dbReference>
<dbReference type="GO" id="GO:0042734">
    <property type="term" value="C:presynaptic membrane"/>
    <property type="evidence" value="ECO:0007669"/>
    <property type="project" value="TreeGrafter"/>
</dbReference>
<dbReference type="EMBL" id="GEEE01007314">
    <property type="protein sequence ID" value="JAP55911.1"/>
    <property type="molecule type" value="Transcribed_RNA"/>
</dbReference>
<dbReference type="SUPFAM" id="SSF49562">
    <property type="entry name" value="C2 domain (Calcium/lipid-binding domain, CaLB)"/>
    <property type="match status" value="1"/>
</dbReference>
<dbReference type="GO" id="GO:0050806">
    <property type="term" value="P:positive regulation of synaptic transmission"/>
    <property type="evidence" value="ECO:0007669"/>
    <property type="project" value="TreeGrafter"/>
</dbReference>
<feature type="compositionally biased region" description="Polar residues" evidence="3">
    <location>
        <begin position="221"/>
        <end position="230"/>
    </location>
</feature>
<dbReference type="InterPro" id="IPR035892">
    <property type="entry name" value="C2_domain_sf"/>
</dbReference>
<feature type="compositionally biased region" description="Low complexity" evidence="3">
    <location>
        <begin position="163"/>
        <end position="174"/>
    </location>
</feature>
<feature type="compositionally biased region" description="Polar residues" evidence="3">
    <location>
        <begin position="1019"/>
        <end position="1036"/>
    </location>
</feature>
<dbReference type="GO" id="GO:2000300">
    <property type="term" value="P:regulation of synaptic vesicle exocytosis"/>
    <property type="evidence" value="ECO:0007669"/>
    <property type="project" value="TreeGrafter"/>
</dbReference>
<feature type="compositionally biased region" description="Low complexity" evidence="3">
    <location>
        <begin position="144"/>
        <end position="153"/>
    </location>
</feature>
<feature type="compositionally biased region" description="Basic and acidic residues" evidence="3">
    <location>
        <begin position="236"/>
        <end position="245"/>
    </location>
</feature>
<feature type="compositionally biased region" description="Basic and acidic residues" evidence="3">
    <location>
        <begin position="1081"/>
        <end position="1092"/>
    </location>
</feature>
<dbReference type="GO" id="GO:0048788">
    <property type="term" value="C:cytoskeleton of presynaptic active zone"/>
    <property type="evidence" value="ECO:0007669"/>
    <property type="project" value="TreeGrafter"/>
</dbReference>
<feature type="region of interest" description="Disordered" evidence="3">
    <location>
        <begin position="702"/>
        <end position="771"/>
    </location>
</feature>
<dbReference type="SUPFAM" id="SSF50156">
    <property type="entry name" value="PDZ domain-like"/>
    <property type="match status" value="1"/>
</dbReference>
<proteinExistence type="predicted"/>
<dbReference type="SMART" id="SM00239">
    <property type="entry name" value="C2"/>
    <property type="match status" value="1"/>
</dbReference>
<evidence type="ECO:0000259" key="4">
    <source>
        <dbReference type="PROSITE" id="PS50004"/>
    </source>
</evidence>
<feature type="region of interest" description="Disordered" evidence="3">
    <location>
        <begin position="1019"/>
        <end position="1118"/>
    </location>
</feature>
<protein>
    <submittedName>
        <fullName evidence="6">Protein piccolo</fullName>
    </submittedName>
</protein>
<dbReference type="InterPro" id="IPR039032">
    <property type="entry name" value="Rim-like"/>
</dbReference>
<feature type="region of interest" description="Disordered" evidence="3">
    <location>
        <begin position="40"/>
        <end position="86"/>
    </location>
</feature>
<dbReference type="EMBL" id="GEEE01000905">
    <property type="protein sequence ID" value="JAP62320.1"/>
    <property type="molecule type" value="Transcribed_RNA"/>
</dbReference>
<organism evidence="7">
    <name type="scientific">Schistocephalus solidus</name>
    <name type="common">Tapeworm</name>
    <dbReference type="NCBI Taxonomy" id="70667"/>
    <lineage>
        <taxon>Eukaryota</taxon>
        <taxon>Metazoa</taxon>
        <taxon>Spiralia</taxon>
        <taxon>Lophotrochozoa</taxon>
        <taxon>Platyhelminthes</taxon>
        <taxon>Cestoda</taxon>
        <taxon>Eucestoda</taxon>
        <taxon>Diphyllobothriidea</taxon>
        <taxon>Diphyllobothriidae</taxon>
        <taxon>Schistocephalus</taxon>
    </lineage>
</organism>
<dbReference type="Pfam" id="PF00595">
    <property type="entry name" value="PDZ"/>
    <property type="match status" value="1"/>
</dbReference>
<dbReference type="InterPro" id="IPR036034">
    <property type="entry name" value="PDZ_sf"/>
</dbReference>